<organism evidence="1 2">
    <name type="scientific">Kribbella italica</name>
    <dbReference type="NCBI Taxonomy" id="1540520"/>
    <lineage>
        <taxon>Bacteria</taxon>
        <taxon>Bacillati</taxon>
        <taxon>Actinomycetota</taxon>
        <taxon>Actinomycetes</taxon>
        <taxon>Propionibacteriales</taxon>
        <taxon>Kribbellaceae</taxon>
        <taxon>Kribbella</taxon>
    </lineage>
</organism>
<dbReference type="SUPFAM" id="SSF109854">
    <property type="entry name" value="DinB/YfiT-like putative metalloenzymes"/>
    <property type="match status" value="1"/>
</dbReference>
<protein>
    <submittedName>
        <fullName evidence="1">Putative damage-inducible protein DinB</fullName>
    </submittedName>
</protein>
<evidence type="ECO:0000313" key="1">
    <source>
        <dbReference type="EMBL" id="MBB5839031.1"/>
    </source>
</evidence>
<dbReference type="Pfam" id="PF04978">
    <property type="entry name" value="MST"/>
    <property type="match status" value="1"/>
</dbReference>
<comment type="caution">
    <text evidence="1">The sequence shown here is derived from an EMBL/GenBank/DDBJ whole genome shotgun (WGS) entry which is preliminary data.</text>
</comment>
<gene>
    <name evidence="1" type="ORF">HDA39_005765</name>
</gene>
<evidence type="ECO:0000313" key="2">
    <source>
        <dbReference type="Proteomes" id="UP000549971"/>
    </source>
</evidence>
<dbReference type="InterPro" id="IPR007061">
    <property type="entry name" value="MST-like"/>
</dbReference>
<sequence>MTFSRERPPFVADERTQLVGWLDQQRALVRWKCEGLAEADELRSVLPTSPAMTMAGLVYHLRWVEHCWFEVLFLNGSSAENPQFDESLPEDADMMPTVPLKQLLDEFEAQCERSNEIIAAHSLDETGRHPDFKSGQATLRWMVLHMIEETARHVGHLDTIRELLDGEKGYY</sequence>
<keyword evidence="2" id="KW-1185">Reference proteome</keyword>
<dbReference type="RefSeq" id="WP_184800375.1">
    <property type="nucleotide sequence ID" value="NZ_JACHMY010000001.1"/>
</dbReference>
<proteinExistence type="predicted"/>
<name>A0A7W9JBD4_9ACTN</name>
<dbReference type="InterPro" id="IPR034660">
    <property type="entry name" value="DinB/YfiT-like"/>
</dbReference>
<dbReference type="Proteomes" id="UP000549971">
    <property type="component" value="Unassembled WGS sequence"/>
</dbReference>
<reference evidence="1 2" key="1">
    <citation type="submission" date="2020-08" db="EMBL/GenBank/DDBJ databases">
        <title>Sequencing the genomes of 1000 actinobacteria strains.</title>
        <authorList>
            <person name="Klenk H.-P."/>
        </authorList>
    </citation>
    <scope>NUCLEOTIDE SEQUENCE [LARGE SCALE GENOMIC DNA]</scope>
    <source>
        <strain evidence="1 2">DSM 28967</strain>
    </source>
</reference>
<dbReference type="Gene3D" id="1.20.120.450">
    <property type="entry name" value="dinb family like domain"/>
    <property type="match status" value="1"/>
</dbReference>
<dbReference type="AlphaFoldDB" id="A0A7W9JBD4"/>
<dbReference type="EMBL" id="JACHMY010000001">
    <property type="protein sequence ID" value="MBB5839031.1"/>
    <property type="molecule type" value="Genomic_DNA"/>
</dbReference>
<accession>A0A7W9JBD4</accession>